<proteinExistence type="predicted"/>
<dbReference type="Gene3D" id="2.40.70.10">
    <property type="entry name" value="Acid Proteases"/>
    <property type="match status" value="1"/>
</dbReference>
<name>A0A699SBI6_TANCI</name>
<accession>A0A699SBI6</accession>
<sequence>ALEQLQVVELCLEGEALSWYCWSEGRSPFRLWEGLKRQLFNRFQQTQQELADKRSKGLCFKCDQKFGPGHICASRPLQVLLVDEEEEYKEKDGEELKIATDHAHFDMVEVSLNSVMGFTLNHTMKLRGKIGEREVAVLIDCGATHNFISSKI</sequence>
<evidence type="ECO:0000313" key="1">
    <source>
        <dbReference type="EMBL" id="GFC94999.1"/>
    </source>
</evidence>
<dbReference type="AlphaFoldDB" id="A0A699SBI6"/>
<gene>
    <name evidence="1" type="ORF">Tci_866969</name>
</gene>
<dbReference type="InterPro" id="IPR021109">
    <property type="entry name" value="Peptidase_aspartic_dom_sf"/>
</dbReference>
<reference evidence="1" key="1">
    <citation type="journal article" date="2019" name="Sci. Rep.">
        <title>Draft genome of Tanacetum cinerariifolium, the natural source of mosquito coil.</title>
        <authorList>
            <person name="Yamashiro T."/>
            <person name="Shiraishi A."/>
            <person name="Satake H."/>
            <person name="Nakayama K."/>
        </authorList>
    </citation>
    <scope>NUCLEOTIDE SEQUENCE</scope>
</reference>
<organism evidence="1">
    <name type="scientific">Tanacetum cinerariifolium</name>
    <name type="common">Dalmatian daisy</name>
    <name type="synonym">Chrysanthemum cinerariifolium</name>
    <dbReference type="NCBI Taxonomy" id="118510"/>
    <lineage>
        <taxon>Eukaryota</taxon>
        <taxon>Viridiplantae</taxon>
        <taxon>Streptophyta</taxon>
        <taxon>Embryophyta</taxon>
        <taxon>Tracheophyta</taxon>
        <taxon>Spermatophyta</taxon>
        <taxon>Magnoliopsida</taxon>
        <taxon>eudicotyledons</taxon>
        <taxon>Gunneridae</taxon>
        <taxon>Pentapetalae</taxon>
        <taxon>asterids</taxon>
        <taxon>campanulids</taxon>
        <taxon>Asterales</taxon>
        <taxon>Asteraceae</taxon>
        <taxon>Asteroideae</taxon>
        <taxon>Anthemideae</taxon>
        <taxon>Anthemidinae</taxon>
        <taxon>Tanacetum</taxon>
    </lineage>
</organism>
<comment type="caution">
    <text evidence="1">The sequence shown here is derived from an EMBL/GenBank/DDBJ whole genome shotgun (WGS) entry which is preliminary data.</text>
</comment>
<dbReference type="CDD" id="cd00303">
    <property type="entry name" value="retropepsin_like"/>
    <property type="match status" value="1"/>
</dbReference>
<dbReference type="EMBL" id="BKCJ011151899">
    <property type="protein sequence ID" value="GFC94999.1"/>
    <property type="molecule type" value="Genomic_DNA"/>
</dbReference>
<protein>
    <submittedName>
        <fullName evidence="1">Putative mitochondrial protein</fullName>
    </submittedName>
</protein>
<feature type="non-terminal residue" evidence="1">
    <location>
        <position position="152"/>
    </location>
</feature>
<feature type="non-terminal residue" evidence="1">
    <location>
        <position position="1"/>
    </location>
</feature>